<dbReference type="EMBL" id="UOEH01000081">
    <property type="protein sequence ID" value="VAV92091.1"/>
    <property type="molecule type" value="Genomic_DNA"/>
</dbReference>
<protein>
    <recommendedName>
        <fullName evidence="2">Flagellin protein FlaA</fullName>
    </recommendedName>
</protein>
<proteinExistence type="predicted"/>
<name>A0A3B0RKV9_9ZZZZ</name>
<sequence length="27" mass="3037">MQVQQQLGIQTLAIANQRPQVLLGLFQ</sequence>
<evidence type="ECO:0008006" key="2">
    <source>
        <dbReference type="Google" id="ProtNLM"/>
    </source>
</evidence>
<organism evidence="1">
    <name type="scientific">hydrothermal vent metagenome</name>
    <dbReference type="NCBI Taxonomy" id="652676"/>
    <lineage>
        <taxon>unclassified sequences</taxon>
        <taxon>metagenomes</taxon>
        <taxon>ecological metagenomes</taxon>
    </lineage>
</organism>
<dbReference type="SUPFAM" id="SSF64518">
    <property type="entry name" value="Phase 1 flagellin"/>
    <property type="match status" value="1"/>
</dbReference>
<gene>
    <name evidence="1" type="ORF">MNBD_ALPHA05-2024</name>
</gene>
<accession>A0A3B0RKV9</accession>
<evidence type="ECO:0000313" key="1">
    <source>
        <dbReference type="EMBL" id="VAV92091.1"/>
    </source>
</evidence>
<reference evidence="1" key="1">
    <citation type="submission" date="2018-06" db="EMBL/GenBank/DDBJ databases">
        <authorList>
            <person name="Zhirakovskaya E."/>
        </authorList>
    </citation>
    <scope>NUCLEOTIDE SEQUENCE</scope>
</reference>
<dbReference type="AlphaFoldDB" id="A0A3B0RKV9"/>